<protein>
    <submittedName>
        <fullName evidence="2">Uncharacterized protein</fullName>
    </submittedName>
</protein>
<reference evidence="2" key="1">
    <citation type="journal article" date="2018" name="DNA Res.">
        <title>Multiple hybrid de novo genome assembly of finger millet, an orphan allotetraploid crop.</title>
        <authorList>
            <person name="Hatakeyama M."/>
            <person name="Aluri S."/>
            <person name="Balachadran M.T."/>
            <person name="Sivarajan S.R."/>
            <person name="Patrignani A."/>
            <person name="Gruter S."/>
            <person name="Poveda L."/>
            <person name="Shimizu-Inatsugi R."/>
            <person name="Baeten J."/>
            <person name="Francoijs K.J."/>
            <person name="Nataraja K.N."/>
            <person name="Reddy Y.A.N."/>
            <person name="Phadnis S."/>
            <person name="Ravikumar R.L."/>
            <person name="Schlapbach R."/>
            <person name="Sreeman S.M."/>
            <person name="Shimizu K.K."/>
        </authorList>
    </citation>
    <scope>NUCLEOTIDE SEQUENCE</scope>
</reference>
<dbReference type="AlphaFoldDB" id="A0AAV5DTV8"/>
<evidence type="ECO:0000313" key="2">
    <source>
        <dbReference type="EMBL" id="GJN13983.1"/>
    </source>
</evidence>
<evidence type="ECO:0000313" key="3">
    <source>
        <dbReference type="Proteomes" id="UP001054889"/>
    </source>
</evidence>
<feature type="region of interest" description="Disordered" evidence="1">
    <location>
        <begin position="273"/>
        <end position="310"/>
    </location>
</feature>
<feature type="compositionally biased region" description="Low complexity" evidence="1">
    <location>
        <begin position="298"/>
        <end position="309"/>
    </location>
</feature>
<name>A0AAV5DTV8_ELECO</name>
<evidence type="ECO:0000256" key="1">
    <source>
        <dbReference type="SAM" id="MobiDB-lite"/>
    </source>
</evidence>
<feature type="region of interest" description="Disordered" evidence="1">
    <location>
        <begin position="1"/>
        <end position="32"/>
    </location>
</feature>
<accession>A0AAV5DTV8</accession>
<organism evidence="2 3">
    <name type="scientific">Eleusine coracana subsp. coracana</name>
    <dbReference type="NCBI Taxonomy" id="191504"/>
    <lineage>
        <taxon>Eukaryota</taxon>
        <taxon>Viridiplantae</taxon>
        <taxon>Streptophyta</taxon>
        <taxon>Embryophyta</taxon>
        <taxon>Tracheophyta</taxon>
        <taxon>Spermatophyta</taxon>
        <taxon>Magnoliopsida</taxon>
        <taxon>Liliopsida</taxon>
        <taxon>Poales</taxon>
        <taxon>Poaceae</taxon>
        <taxon>PACMAD clade</taxon>
        <taxon>Chloridoideae</taxon>
        <taxon>Cynodonteae</taxon>
        <taxon>Eleusininae</taxon>
        <taxon>Eleusine</taxon>
    </lineage>
</organism>
<reference evidence="2" key="2">
    <citation type="submission" date="2021-12" db="EMBL/GenBank/DDBJ databases">
        <title>Resequencing data analysis of finger millet.</title>
        <authorList>
            <person name="Hatakeyama M."/>
            <person name="Aluri S."/>
            <person name="Balachadran M.T."/>
            <person name="Sivarajan S.R."/>
            <person name="Poveda L."/>
            <person name="Shimizu-Inatsugi R."/>
            <person name="Schlapbach R."/>
            <person name="Sreeman S.M."/>
            <person name="Shimizu K.K."/>
        </authorList>
    </citation>
    <scope>NUCLEOTIDE SEQUENCE</scope>
</reference>
<gene>
    <name evidence="2" type="primary">gb00751</name>
    <name evidence="2" type="ORF">PR202_gb00751</name>
</gene>
<comment type="caution">
    <text evidence="2">The sequence shown here is derived from an EMBL/GenBank/DDBJ whole genome shotgun (WGS) entry which is preliminary data.</text>
</comment>
<proteinExistence type="predicted"/>
<dbReference type="EMBL" id="BQKI01000071">
    <property type="protein sequence ID" value="GJN13983.1"/>
    <property type="molecule type" value="Genomic_DNA"/>
</dbReference>
<sequence length="382" mass="41531">MADNDGASSSSARDRAAPAPAPASCTNPDDDGPLHFFGVPARVEAYDGENLDMEELAALMAPPDQLASFEQVFHDDMPAVGQGAVLQVNQNEENLGPQNLDNCFRRNKWEQALGILGDMVRSGQAISGAVDNPQADPREIRRSHPELVILLRGQHYIKTKERDACQAENYYRDSITSTYAENASTGSCFADKLLQRLRNPKARLRGIPDFSDSAETERSVYEYLKIYFPAFRGYNTSKFRCHLLHRGRLAKCPAVSNHITTLMQEILAEEGLNPDGTTREATDDGPAQALLPPPAAPLPGANGDDGAPATTLLLPAVNGDDGPPAAPLFLPPSGVMTMNQQRLRFPQLLPFLQQTMNTMQTRASEQGPAGSLVHPVELLKSC</sequence>
<dbReference type="Proteomes" id="UP001054889">
    <property type="component" value="Unassembled WGS sequence"/>
</dbReference>
<keyword evidence="3" id="KW-1185">Reference proteome</keyword>